<dbReference type="NCBIfam" id="NF009092">
    <property type="entry name" value="PRK12428.1"/>
    <property type="match status" value="1"/>
</dbReference>
<dbReference type="EMBL" id="UINC01104273">
    <property type="protein sequence ID" value="SVC67295.1"/>
    <property type="molecule type" value="Genomic_DNA"/>
</dbReference>
<dbReference type="PANTHER" id="PTHR43975:SF2">
    <property type="entry name" value="EG:BACR7A4.14 PROTEIN-RELATED"/>
    <property type="match status" value="1"/>
</dbReference>
<organism evidence="1">
    <name type="scientific">marine metagenome</name>
    <dbReference type="NCBI Taxonomy" id="408172"/>
    <lineage>
        <taxon>unclassified sequences</taxon>
        <taxon>metagenomes</taxon>
        <taxon>ecological metagenomes</taxon>
    </lineage>
</organism>
<dbReference type="InterPro" id="IPR002347">
    <property type="entry name" value="SDR_fam"/>
</dbReference>
<dbReference type="AlphaFoldDB" id="A0A382P3X8"/>
<dbReference type="InterPro" id="IPR036291">
    <property type="entry name" value="NAD(P)-bd_dom_sf"/>
</dbReference>
<dbReference type="Pfam" id="PF13561">
    <property type="entry name" value="adh_short_C2"/>
    <property type="match status" value="1"/>
</dbReference>
<dbReference type="SUPFAM" id="SSF51735">
    <property type="entry name" value="NAD(P)-binding Rossmann-fold domains"/>
    <property type="match status" value="1"/>
</dbReference>
<dbReference type="PRINTS" id="PR00081">
    <property type="entry name" value="GDHRDH"/>
</dbReference>
<name>A0A382P3X8_9ZZZZ</name>
<protein>
    <recommendedName>
        <fullName evidence="2">SDR family oxidoreductase</fullName>
    </recommendedName>
</protein>
<evidence type="ECO:0008006" key="2">
    <source>
        <dbReference type="Google" id="ProtNLM"/>
    </source>
</evidence>
<evidence type="ECO:0000313" key="1">
    <source>
        <dbReference type="EMBL" id="SVC67295.1"/>
    </source>
</evidence>
<proteinExistence type="predicted"/>
<dbReference type="Pfam" id="PF00106">
    <property type="entry name" value="adh_short"/>
    <property type="match status" value="1"/>
</dbReference>
<sequence length="270" mass="28470">MGDLNGCHYVVTGISSGIGKAVGTALLGEGAKVTGVDINQPDIQVNSFVRCDLRSKIEVEGLIAGLNRPIHGLCNAAGVPTSRSPREIMEINFFGLRTLTDLLLPLLEDGGSVVNVASCAGTDWQDRSNVIRKLLAIAEPEEGLEFFDSLGFQAVDAYCLSKECATFYSLDISSTGVERGVRVNAVSPGATYTPILEDFYATMDRERLGQLRVAAGGREAYPSEIAAPIIFLLSPGASWINGVNLIVDGGAEAAILLGKLPNRSEPVSGG</sequence>
<reference evidence="1" key="1">
    <citation type="submission" date="2018-05" db="EMBL/GenBank/DDBJ databases">
        <authorList>
            <person name="Lanie J.A."/>
            <person name="Ng W.-L."/>
            <person name="Kazmierczak K.M."/>
            <person name="Andrzejewski T.M."/>
            <person name="Davidsen T.M."/>
            <person name="Wayne K.J."/>
            <person name="Tettelin H."/>
            <person name="Glass J.I."/>
            <person name="Rusch D."/>
            <person name="Podicherti R."/>
            <person name="Tsui H.-C.T."/>
            <person name="Winkler M.E."/>
        </authorList>
    </citation>
    <scope>NUCLEOTIDE SEQUENCE</scope>
</reference>
<dbReference type="Gene3D" id="3.40.50.720">
    <property type="entry name" value="NAD(P)-binding Rossmann-like Domain"/>
    <property type="match status" value="1"/>
</dbReference>
<dbReference type="PANTHER" id="PTHR43975">
    <property type="entry name" value="ZGC:101858"/>
    <property type="match status" value="1"/>
</dbReference>
<accession>A0A382P3X8</accession>
<gene>
    <name evidence="1" type="ORF">METZ01_LOCUS320149</name>
</gene>